<keyword evidence="1" id="KW-1133">Transmembrane helix</keyword>
<gene>
    <name evidence="2" type="ordered locus">Ppro_1280</name>
</gene>
<dbReference type="STRING" id="338966.Ppro_1280"/>
<dbReference type="RefSeq" id="WP_011735203.1">
    <property type="nucleotide sequence ID" value="NC_008609.1"/>
</dbReference>
<accession>A1ANI1</accession>
<dbReference type="Proteomes" id="UP000006732">
    <property type="component" value="Chromosome"/>
</dbReference>
<dbReference type="KEGG" id="ppd:Ppro_1280"/>
<dbReference type="HOGENOM" id="CLU_1114971_0_0_7"/>
<evidence type="ECO:0000313" key="2">
    <source>
        <dbReference type="EMBL" id="ABK98901.1"/>
    </source>
</evidence>
<evidence type="ECO:0000256" key="1">
    <source>
        <dbReference type="SAM" id="Phobius"/>
    </source>
</evidence>
<feature type="transmembrane region" description="Helical" evidence="1">
    <location>
        <begin position="223"/>
        <end position="243"/>
    </location>
</feature>
<reference evidence="2 3" key="1">
    <citation type="submission" date="2006-10" db="EMBL/GenBank/DDBJ databases">
        <title>Complete sequence of chromosome of Pelobacter propionicus DSM 2379.</title>
        <authorList>
            <consortium name="US DOE Joint Genome Institute"/>
            <person name="Copeland A."/>
            <person name="Lucas S."/>
            <person name="Lapidus A."/>
            <person name="Barry K."/>
            <person name="Detter J.C."/>
            <person name="Glavina del Rio T."/>
            <person name="Hammon N."/>
            <person name="Israni S."/>
            <person name="Dalin E."/>
            <person name="Tice H."/>
            <person name="Pitluck S."/>
            <person name="Saunders E."/>
            <person name="Brettin T."/>
            <person name="Bruce D."/>
            <person name="Han C."/>
            <person name="Tapia R."/>
            <person name="Schmutz J."/>
            <person name="Larimer F."/>
            <person name="Land M."/>
            <person name="Hauser L."/>
            <person name="Kyrpides N."/>
            <person name="Kim E."/>
            <person name="Lovley D."/>
            <person name="Richardson P."/>
        </authorList>
    </citation>
    <scope>NUCLEOTIDE SEQUENCE [LARGE SCALE GENOMIC DNA]</scope>
    <source>
        <strain evidence="3">DSM 2379 / NBRC 103807 / OttBd1</strain>
    </source>
</reference>
<keyword evidence="1" id="KW-0472">Membrane</keyword>
<evidence type="ECO:0000313" key="3">
    <source>
        <dbReference type="Proteomes" id="UP000006732"/>
    </source>
</evidence>
<sequence length="249" mass="27374">MRNADGSVTLPLSIRYGRFPAGGGNLTSLRDLRVRYALASGDSWSLGEIGLEPARDRGVLRLRVGAEQRLLLRVNATSREKGRTVHHHALTWYQRAGRSGNGSPVSAPPGDPLHNELELSIAPRFHYWRQVGESLGIGISNRLSPASPTLVTILDEHLPVQRILVDPRQTTTWTPPDDHDLNSREERSGKETLLVAESDGSSTIFRTTTTLLLHRNRTGHHRLVPGLLTLGCSCGLTVLAVTVKRRKTA</sequence>
<organism evidence="2 3">
    <name type="scientific">Pelobacter propionicus (strain DSM 2379 / NBRC 103807 / OttBd1)</name>
    <dbReference type="NCBI Taxonomy" id="338966"/>
    <lineage>
        <taxon>Bacteria</taxon>
        <taxon>Pseudomonadati</taxon>
        <taxon>Thermodesulfobacteriota</taxon>
        <taxon>Desulfuromonadia</taxon>
        <taxon>Desulfuromonadales</taxon>
        <taxon>Desulfuromonadaceae</taxon>
        <taxon>Pelobacter</taxon>
    </lineage>
</organism>
<dbReference type="EMBL" id="CP000482">
    <property type="protein sequence ID" value="ABK98901.1"/>
    <property type="molecule type" value="Genomic_DNA"/>
</dbReference>
<dbReference type="AlphaFoldDB" id="A1ANI1"/>
<name>A1ANI1_PELPD</name>
<protein>
    <submittedName>
        <fullName evidence="2">Uncharacterized protein</fullName>
    </submittedName>
</protein>
<keyword evidence="3" id="KW-1185">Reference proteome</keyword>
<proteinExistence type="predicted"/>
<keyword evidence="1" id="KW-0812">Transmembrane</keyword>